<organism evidence="1 2">
    <name type="scientific">Necator americanus</name>
    <name type="common">Human hookworm</name>
    <dbReference type="NCBI Taxonomy" id="51031"/>
    <lineage>
        <taxon>Eukaryota</taxon>
        <taxon>Metazoa</taxon>
        <taxon>Ecdysozoa</taxon>
        <taxon>Nematoda</taxon>
        <taxon>Chromadorea</taxon>
        <taxon>Rhabditida</taxon>
        <taxon>Rhabditina</taxon>
        <taxon>Rhabditomorpha</taxon>
        <taxon>Strongyloidea</taxon>
        <taxon>Ancylostomatidae</taxon>
        <taxon>Bunostominae</taxon>
        <taxon>Necator</taxon>
    </lineage>
</organism>
<dbReference type="Proteomes" id="UP001303046">
    <property type="component" value="Unassembled WGS sequence"/>
</dbReference>
<gene>
    <name evidence="1" type="primary">Necator_chrI.g1716</name>
    <name evidence="1" type="ORF">RB195_005590</name>
</gene>
<reference evidence="1 2" key="1">
    <citation type="submission" date="2023-08" db="EMBL/GenBank/DDBJ databases">
        <title>A Necator americanus chromosomal reference genome.</title>
        <authorList>
            <person name="Ilik V."/>
            <person name="Petrzelkova K.J."/>
            <person name="Pardy F."/>
            <person name="Fuh T."/>
            <person name="Niatou-Singa F.S."/>
            <person name="Gouil Q."/>
            <person name="Baker L."/>
            <person name="Ritchie M.E."/>
            <person name="Jex A.R."/>
            <person name="Gazzola D."/>
            <person name="Li H."/>
            <person name="Toshio Fujiwara R."/>
            <person name="Zhan B."/>
            <person name="Aroian R.V."/>
            <person name="Pafco B."/>
            <person name="Schwarz E.M."/>
        </authorList>
    </citation>
    <scope>NUCLEOTIDE SEQUENCE [LARGE SCALE GENOMIC DNA]</scope>
    <source>
        <strain evidence="1 2">Aroian</strain>
        <tissue evidence="1">Whole animal</tissue>
    </source>
</reference>
<protein>
    <submittedName>
        <fullName evidence="1">Uncharacterized protein</fullName>
    </submittedName>
</protein>
<keyword evidence="2" id="KW-1185">Reference proteome</keyword>
<sequence length="76" mass="8669">MLRLRGLSDLHRYKAMRQIQRETSYRTSIIQSPICSHQGLVASSIKVQARRSSGFPFKCNPSSSVCRILIFLLLCN</sequence>
<name>A0ABR1BNM0_NECAM</name>
<proteinExistence type="predicted"/>
<evidence type="ECO:0000313" key="1">
    <source>
        <dbReference type="EMBL" id="KAK6728023.1"/>
    </source>
</evidence>
<comment type="caution">
    <text evidence="1">The sequence shown here is derived from an EMBL/GenBank/DDBJ whole genome shotgun (WGS) entry which is preliminary data.</text>
</comment>
<evidence type="ECO:0000313" key="2">
    <source>
        <dbReference type="Proteomes" id="UP001303046"/>
    </source>
</evidence>
<dbReference type="EMBL" id="JAVFWL010000001">
    <property type="protein sequence ID" value="KAK6728023.1"/>
    <property type="molecule type" value="Genomic_DNA"/>
</dbReference>
<accession>A0ABR1BNM0</accession>